<accession>A0ABQ3UTM9</accession>
<name>A0ABQ3UTM9_9CHLR</name>
<dbReference type="Proteomes" id="UP000654345">
    <property type="component" value="Unassembled WGS sequence"/>
</dbReference>
<dbReference type="EMBL" id="BNJG01000002">
    <property type="protein sequence ID" value="GHO56049.1"/>
    <property type="molecule type" value="Genomic_DNA"/>
</dbReference>
<proteinExistence type="predicted"/>
<evidence type="ECO:0000313" key="1">
    <source>
        <dbReference type="EMBL" id="GHO56049.1"/>
    </source>
</evidence>
<protein>
    <submittedName>
        <fullName evidence="1">Uncharacterized protein</fullName>
    </submittedName>
</protein>
<sequence length="115" mass="12189">MGLLHGVGDLPQQCAEIHPLLPILQSRELLVAAARHSKATAPSTDDDVASWVKLLPPDRCSDYVIRLAHNEPSLSRLLVKELRELAEDGAYGGKQTILAGASGCAALIAQVAQDA</sequence>
<organism evidence="1 2">
    <name type="scientific">Ktedonobacter robiniae</name>
    <dbReference type="NCBI Taxonomy" id="2778365"/>
    <lineage>
        <taxon>Bacteria</taxon>
        <taxon>Bacillati</taxon>
        <taxon>Chloroflexota</taxon>
        <taxon>Ktedonobacteria</taxon>
        <taxon>Ktedonobacterales</taxon>
        <taxon>Ktedonobacteraceae</taxon>
        <taxon>Ktedonobacter</taxon>
    </lineage>
</organism>
<keyword evidence="2" id="KW-1185">Reference proteome</keyword>
<comment type="caution">
    <text evidence="1">The sequence shown here is derived from an EMBL/GenBank/DDBJ whole genome shotgun (WGS) entry which is preliminary data.</text>
</comment>
<reference evidence="1 2" key="1">
    <citation type="journal article" date="2021" name="Int. J. Syst. Evol. Microbiol.">
        <title>Reticulibacter mediterranei gen. nov., sp. nov., within the new family Reticulibacteraceae fam. nov., and Ktedonospora formicarum gen. nov., sp. nov., Ktedonobacter robiniae sp. nov., Dictyobacter formicarum sp. nov. and Dictyobacter arantiisoli sp. nov., belonging to the class Ktedonobacteria.</title>
        <authorList>
            <person name="Yabe S."/>
            <person name="Zheng Y."/>
            <person name="Wang C.M."/>
            <person name="Sakai Y."/>
            <person name="Abe K."/>
            <person name="Yokota A."/>
            <person name="Donadio S."/>
            <person name="Cavaletti L."/>
            <person name="Monciardini P."/>
        </authorList>
    </citation>
    <scope>NUCLEOTIDE SEQUENCE [LARGE SCALE GENOMIC DNA]</scope>
    <source>
        <strain evidence="1 2">SOSP1-30</strain>
    </source>
</reference>
<dbReference type="RefSeq" id="WP_236038280.1">
    <property type="nucleotide sequence ID" value="NZ_BNJG01000002.1"/>
</dbReference>
<evidence type="ECO:0000313" key="2">
    <source>
        <dbReference type="Proteomes" id="UP000654345"/>
    </source>
</evidence>
<gene>
    <name evidence="1" type="ORF">KSB_45240</name>
</gene>